<feature type="compositionally biased region" description="Polar residues" evidence="3">
    <location>
        <begin position="37"/>
        <end position="48"/>
    </location>
</feature>
<dbReference type="OrthoDB" id="3358371at2759"/>
<dbReference type="InterPro" id="IPR051164">
    <property type="entry name" value="NmrA-like_oxidored"/>
</dbReference>
<feature type="domain" description="NmrA-like" evidence="4">
    <location>
        <begin position="2"/>
        <end position="53"/>
    </location>
</feature>
<accession>A0A5N6TJJ4</accession>
<organism evidence="5 6">
    <name type="scientific">Aspergillus avenaceus</name>
    <dbReference type="NCBI Taxonomy" id="36643"/>
    <lineage>
        <taxon>Eukaryota</taxon>
        <taxon>Fungi</taxon>
        <taxon>Dikarya</taxon>
        <taxon>Ascomycota</taxon>
        <taxon>Pezizomycotina</taxon>
        <taxon>Eurotiomycetes</taxon>
        <taxon>Eurotiomycetidae</taxon>
        <taxon>Eurotiales</taxon>
        <taxon>Aspergillaceae</taxon>
        <taxon>Aspergillus</taxon>
        <taxon>Aspergillus subgen. Circumdati</taxon>
    </lineage>
</organism>
<keyword evidence="2" id="KW-0521">NADP</keyword>
<dbReference type="AlphaFoldDB" id="A0A5N6TJJ4"/>
<keyword evidence="6" id="KW-1185">Reference proteome</keyword>
<dbReference type="GO" id="GO:0005634">
    <property type="term" value="C:nucleus"/>
    <property type="evidence" value="ECO:0007669"/>
    <property type="project" value="TreeGrafter"/>
</dbReference>
<dbReference type="Pfam" id="PF05368">
    <property type="entry name" value="NmrA"/>
    <property type="match status" value="1"/>
</dbReference>
<dbReference type="InterPro" id="IPR036291">
    <property type="entry name" value="NAD(P)-bd_dom_sf"/>
</dbReference>
<evidence type="ECO:0000313" key="6">
    <source>
        <dbReference type="Proteomes" id="UP000325780"/>
    </source>
</evidence>
<dbReference type="Gene3D" id="3.40.50.720">
    <property type="entry name" value="NAD(P)-binding Rossmann-like Domain"/>
    <property type="match status" value="2"/>
</dbReference>
<dbReference type="EMBL" id="ML742257">
    <property type="protein sequence ID" value="KAE8146523.1"/>
    <property type="molecule type" value="Genomic_DNA"/>
</dbReference>
<reference evidence="5 6" key="1">
    <citation type="submission" date="2019-04" db="EMBL/GenBank/DDBJ databases">
        <title>Friends and foes A comparative genomics study of 23 Aspergillus species from section Flavi.</title>
        <authorList>
            <consortium name="DOE Joint Genome Institute"/>
            <person name="Kjaerbolling I."/>
            <person name="Vesth T."/>
            <person name="Frisvad J.C."/>
            <person name="Nybo J.L."/>
            <person name="Theobald S."/>
            <person name="Kildgaard S."/>
            <person name="Isbrandt T."/>
            <person name="Kuo A."/>
            <person name="Sato A."/>
            <person name="Lyhne E.K."/>
            <person name="Kogle M.E."/>
            <person name="Wiebenga A."/>
            <person name="Kun R.S."/>
            <person name="Lubbers R.J."/>
            <person name="Makela M.R."/>
            <person name="Barry K."/>
            <person name="Chovatia M."/>
            <person name="Clum A."/>
            <person name="Daum C."/>
            <person name="Haridas S."/>
            <person name="He G."/>
            <person name="LaButti K."/>
            <person name="Lipzen A."/>
            <person name="Mondo S."/>
            <person name="Riley R."/>
            <person name="Salamov A."/>
            <person name="Simmons B.A."/>
            <person name="Magnuson J.K."/>
            <person name="Henrissat B."/>
            <person name="Mortensen U.H."/>
            <person name="Larsen T.O."/>
            <person name="Devries R.P."/>
            <person name="Grigoriev I.V."/>
            <person name="Machida M."/>
            <person name="Baker S.E."/>
            <person name="Andersen M.R."/>
        </authorList>
    </citation>
    <scope>NUCLEOTIDE SEQUENCE [LARGE SCALE GENOMIC DNA]</scope>
    <source>
        <strain evidence="5 6">IBT 18842</strain>
    </source>
</reference>
<dbReference type="Proteomes" id="UP000325780">
    <property type="component" value="Unassembled WGS sequence"/>
</dbReference>
<evidence type="ECO:0000256" key="3">
    <source>
        <dbReference type="SAM" id="MobiDB-lite"/>
    </source>
</evidence>
<dbReference type="PANTHER" id="PTHR42748:SF29">
    <property type="entry name" value="NMRA-LIKE DOMAIN-CONTAINING PROTEIN"/>
    <property type="match status" value="1"/>
</dbReference>
<proteinExistence type="inferred from homology"/>
<sequence>MKTITIIGATGNQGLSVAQTFLSQNWTVRCLTRNPSSPTAQSLAQQGANVIKSGPERPRLPEDRDGCRVYADAGAAEVMEYIEAERGELAAKTSYIMLGAYATNPLFMPRWNGEVRRYQFMVPVKRGQMMPVIAARESTGAFVAALVGEEPRTRLLAYDAYLSMGEIVDIWSRAAGVEAELVEVDCAELNRRFGIPWEVLDGPAFIEEFGYTGGVEGIVHPSDLRGVVRTESFEDWLRKRDWEEVLKEGREELESVVHAG</sequence>
<gene>
    <name evidence="5" type="ORF">BDV25DRAFT_143622</name>
</gene>
<feature type="region of interest" description="Disordered" evidence="3">
    <location>
        <begin position="37"/>
        <end position="64"/>
    </location>
</feature>
<dbReference type="SUPFAM" id="SSF51735">
    <property type="entry name" value="NAD(P)-binding Rossmann-fold domains"/>
    <property type="match status" value="1"/>
</dbReference>
<dbReference type="InterPro" id="IPR008030">
    <property type="entry name" value="NmrA-like"/>
</dbReference>
<evidence type="ECO:0000256" key="2">
    <source>
        <dbReference type="ARBA" id="ARBA00022857"/>
    </source>
</evidence>
<name>A0A5N6TJJ4_ASPAV</name>
<dbReference type="PANTHER" id="PTHR42748">
    <property type="entry name" value="NITROGEN METABOLITE REPRESSION PROTEIN NMRA FAMILY MEMBER"/>
    <property type="match status" value="1"/>
</dbReference>
<protein>
    <recommendedName>
        <fullName evidence="4">NmrA-like domain-containing protein</fullName>
    </recommendedName>
</protein>
<evidence type="ECO:0000313" key="5">
    <source>
        <dbReference type="EMBL" id="KAE8146523.1"/>
    </source>
</evidence>
<evidence type="ECO:0000259" key="4">
    <source>
        <dbReference type="Pfam" id="PF05368"/>
    </source>
</evidence>
<evidence type="ECO:0000256" key="1">
    <source>
        <dbReference type="ARBA" id="ARBA00006328"/>
    </source>
</evidence>
<comment type="similarity">
    <text evidence="1">Belongs to the NmrA-type oxidoreductase family.</text>
</comment>
<feature type="compositionally biased region" description="Basic and acidic residues" evidence="3">
    <location>
        <begin position="54"/>
        <end position="64"/>
    </location>
</feature>